<proteinExistence type="inferred from homology"/>
<keyword evidence="3 5" id="KW-0479">Metal-binding</keyword>
<evidence type="ECO:0000256" key="6">
    <source>
        <dbReference type="RuleBase" id="RU000461"/>
    </source>
</evidence>
<dbReference type="PANTHER" id="PTHR24305:SF180">
    <property type="entry name" value="P450, PUTATIVE (EUROFUNG)-RELATED"/>
    <property type="match status" value="1"/>
</dbReference>
<dbReference type="PRINTS" id="PR00385">
    <property type="entry name" value="P450"/>
</dbReference>
<evidence type="ECO:0000313" key="7">
    <source>
        <dbReference type="EMBL" id="KAG9250674.1"/>
    </source>
</evidence>
<evidence type="ECO:0000256" key="4">
    <source>
        <dbReference type="ARBA" id="ARBA00023004"/>
    </source>
</evidence>
<dbReference type="RefSeq" id="XP_046114598.1">
    <property type="nucleotide sequence ID" value="XM_046259269.1"/>
</dbReference>
<evidence type="ECO:0000256" key="5">
    <source>
        <dbReference type="PIRSR" id="PIRSR602401-1"/>
    </source>
</evidence>
<keyword evidence="6" id="KW-0503">Monooxygenase</keyword>
<keyword evidence="8" id="KW-1185">Reference proteome</keyword>
<comment type="similarity">
    <text evidence="6">Belongs to the cytochrome P450 family.</text>
</comment>
<dbReference type="PROSITE" id="PS00086">
    <property type="entry name" value="CYTOCHROME_P450"/>
    <property type="match status" value="1"/>
</dbReference>
<dbReference type="InterPro" id="IPR017972">
    <property type="entry name" value="Cyt_P450_CS"/>
</dbReference>
<dbReference type="AlphaFoldDB" id="A0A9P7ZEM3"/>
<dbReference type="OrthoDB" id="3934656at2759"/>
<dbReference type="EMBL" id="MU251275">
    <property type="protein sequence ID" value="KAG9250674.1"/>
    <property type="molecule type" value="Genomic_DNA"/>
</dbReference>
<evidence type="ECO:0000256" key="3">
    <source>
        <dbReference type="ARBA" id="ARBA00022723"/>
    </source>
</evidence>
<keyword evidence="4 5" id="KW-0408">Iron</keyword>
<keyword evidence="6" id="KW-0560">Oxidoreductase</keyword>
<dbReference type="PRINTS" id="PR00463">
    <property type="entry name" value="EP450I"/>
</dbReference>
<feature type="binding site" description="axial binding residue" evidence="5">
    <location>
        <position position="452"/>
    </location>
    <ligand>
        <name>heme</name>
        <dbReference type="ChEBI" id="CHEBI:30413"/>
    </ligand>
    <ligandPart>
        <name>Fe</name>
        <dbReference type="ChEBI" id="CHEBI:18248"/>
    </ligandPart>
</feature>
<keyword evidence="2 5" id="KW-0349">Heme</keyword>
<reference evidence="7" key="1">
    <citation type="journal article" date="2021" name="IMA Fungus">
        <title>Genomic characterization of three marine fungi, including Emericellopsis atlantica sp. nov. with signatures of a generalist lifestyle and marine biomass degradation.</title>
        <authorList>
            <person name="Hagestad O.C."/>
            <person name="Hou L."/>
            <person name="Andersen J.H."/>
            <person name="Hansen E.H."/>
            <person name="Altermark B."/>
            <person name="Li C."/>
            <person name="Kuhnert E."/>
            <person name="Cox R.J."/>
            <person name="Crous P.W."/>
            <person name="Spatafora J.W."/>
            <person name="Lail K."/>
            <person name="Amirebrahimi M."/>
            <person name="Lipzen A."/>
            <person name="Pangilinan J."/>
            <person name="Andreopoulos W."/>
            <person name="Hayes R.D."/>
            <person name="Ng V."/>
            <person name="Grigoriev I.V."/>
            <person name="Jackson S.A."/>
            <person name="Sutton T.D.S."/>
            <person name="Dobson A.D.W."/>
            <person name="Rama T."/>
        </authorList>
    </citation>
    <scope>NUCLEOTIDE SEQUENCE</scope>
    <source>
        <strain evidence="7">TS7</strain>
    </source>
</reference>
<dbReference type="GO" id="GO:0020037">
    <property type="term" value="F:heme binding"/>
    <property type="evidence" value="ECO:0007669"/>
    <property type="project" value="InterPro"/>
</dbReference>
<evidence type="ECO:0000256" key="2">
    <source>
        <dbReference type="ARBA" id="ARBA00022617"/>
    </source>
</evidence>
<dbReference type="InterPro" id="IPR036396">
    <property type="entry name" value="Cyt_P450_sf"/>
</dbReference>
<organism evidence="7 8">
    <name type="scientific">Emericellopsis atlantica</name>
    <dbReference type="NCBI Taxonomy" id="2614577"/>
    <lineage>
        <taxon>Eukaryota</taxon>
        <taxon>Fungi</taxon>
        <taxon>Dikarya</taxon>
        <taxon>Ascomycota</taxon>
        <taxon>Pezizomycotina</taxon>
        <taxon>Sordariomycetes</taxon>
        <taxon>Hypocreomycetidae</taxon>
        <taxon>Hypocreales</taxon>
        <taxon>Bionectriaceae</taxon>
        <taxon>Emericellopsis</taxon>
    </lineage>
</organism>
<name>A0A9P7ZEM3_9HYPO</name>
<dbReference type="PANTHER" id="PTHR24305">
    <property type="entry name" value="CYTOCHROME P450"/>
    <property type="match status" value="1"/>
</dbReference>
<evidence type="ECO:0000313" key="8">
    <source>
        <dbReference type="Proteomes" id="UP000887229"/>
    </source>
</evidence>
<dbReference type="GO" id="GO:0016705">
    <property type="term" value="F:oxidoreductase activity, acting on paired donors, with incorporation or reduction of molecular oxygen"/>
    <property type="evidence" value="ECO:0007669"/>
    <property type="project" value="InterPro"/>
</dbReference>
<dbReference type="InterPro" id="IPR001128">
    <property type="entry name" value="Cyt_P450"/>
</dbReference>
<dbReference type="InterPro" id="IPR050121">
    <property type="entry name" value="Cytochrome_P450_monoxygenase"/>
</dbReference>
<dbReference type="GO" id="GO:0005506">
    <property type="term" value="F:iron ion binding"/>
    <property type="evidence" value="ECO:0007669"/>
    <property type="project" value="InterPro"/>
</dbReference>
<dbReference type="Gene3D" id="1.10.630.10">
    <property type="entry name" value="Cytochrome P450"/>
    <property type="match status" value="1"/>
</dbReference>
<sequence length="509" mass="57950">MVLSSLTISQIICATLVPLVWALLHELLCSPLRHIPGPPLARFTDLYRAFLTYRGGVELHFRRWHRVYGTAVRIGNNAVSINDPALIKDIYAFKDEWIKSDMYRPNDILTQGQRLPNLFNTPSKILHAKLSSPIRGFWSLNSILKMEPLIDETTSLLLCSLESRFADKDQEFCMMDEWLTYYAWDTVANVSFGRAYGFLERGEDVDNIIAESTSGLKYFAFVSQVPGLDDWLDKNPVIRIGPKPFLNGFLKAVEVISEYKQRASYSEFRRGSTQHFLDKYSALKGTVDDAQITNWLMLNIIAGGDSTAGAMRSVIYHVARNPQVQVKLVQELDKAGLDIPAQWGDIKSLPYLDAVVRESYRISPGLGLVLERVVPEGGFELPDGRSLPGGTKVGINPCVVTRDAELFGPDVETYRPERWLRESMEEEAQFQTRYRKMMQVTDFGFGAGTRVCLGKHLAKIELYKLAATLYSTFDLRLKSPQHEWKTFNAWFMYQTDMPMIISKRAQRRS</sequence>
<evidence type="ECO:0000256" key="1">
    <source>
        <dbReference type="ARBA" id="ARBA00001971"/>
    </source>
</evidence>
<dbReference type="InterPro" id="IPR002401">
    <property type="entry name" value="Cyt_P450_E_grp-I"/>
</dbReference>
<comment type="caution">
    <text evidence="7">The sequence shown here is derived from an EMBL/GenBank/DDBJ whole genome shotgun (WGS) entry which is preliminary data.</text>
</comment>
<dbReference type="GeneID" id="70290172"/>
<dbReference type="Pfam" id="PF00067">
    <property type="entry name" value="p450"/>
    <property type="match status" value="1"/>
</dbReference>
<accession>A0A9P7ZEM3</accession>
<comment type="cofactor">
    <cofactor evidence="1 5">
        <name>heme</name>
        <dbReference type="ChEBI" id="CHEBI:30413"/>
    </cofactor>
</comment>
<dbReference type="CDD" id="cd11060">
    <property type="entry name" value="CYP57A1-like"/>
    <property type="match status" value="1"/>
</dbReference>
<gene>
    <name evidence="7" type="ORF">F5Z01DRAFT_355556</name>
</gene>
<dbReference type="Proteomes" id="UP000887229">
    <property type="component" value="Unassembled WGS sequence"/>
</dbReference>
<dbReference type="SUPFAM" id="SSF48264">
    <property type="entry name" value="Cytochrome P450"/>
    <property type="match status" value="1"/>
</dbReference>
<dbReference type="GO" id="GO:0004497">
    <property type="term" value="F:monooxygenase activity"/>
    <property type="evidence" value="ECO:0007669"/>
    <property type="project" value="UniProtKB-KW"/>
</dbReference>
<protein>
    <submittedName>
        <fullName evidence="7">Cytochrome P450</fullName>
    </submittedName>
</protein>